<organism evidence="7">
    <name type="scientific">Hymenolepis diminuta</name>
    <name type="common">Rat tapeworm</name>
    <dbReference type="NCBI Taxonomy" id="6216"/>
    <lineage>
        <taxon>Eukaryota</taxon>
        <taxon>Metazoa</taxon>
        <taxon>Spiralia</taxon>
        <taxon>Lophotrochozoa</taxon>
        <taxon>Platyhelminthes</taxon>
        <taxon>Cestoda</taxon>
        <taxon>Eucestoda</taxon>
        <taxon>Cyclophyllidea</taxon>
        <taxon>Hymenolepididae</taxon>
        <taxon>Hymenolepis</taxon>
    </lineage>
</organism>
<dbReference type="Gene3D" id="1.20.5.2950">
    <property type="match status" value="1"/>
</dbReference>
<dbReference type="Pfam" id="PF03179">
    <property type="entry name" value="V-ATPase_G"/>
    <property type="match status" value="1"/>
</dbReference>
<dbReference type="EMBL" id="UYSG01001131">
    <property type="protein sequence ID" value="VDL35706.1"/>
    <property type="molecule type" value="Genomic_DNA"/>
</dbReference>
<evidence type="ECO:0000313" key="7">
    <source>
        <dbReference type="WBParaSite" id="HDID_0000360401-mRNA-1"/>
    </source>
</evidence>
<comment type="similarity">
    <text evidence="1">Belongs to the V-ATPase G subunit family.</text>
</comment>
<protein>
    <submittedName>
        <fullName evidence="7">V-type proton ATPase subunit G</fullName>
    </submittedName>
</protein>
<dbReference type="GO" id="GO:0016471">
    <property type="term" value="C:vacuolar proton-transporting V-type ATPase complex"/>
    <property type="evidence" value="ECO:0007669"/>
    <property type="project" value="InterPro"/>
</dbReference>
<gene>
    <name evidence="5" type="ORF">HDID_LOCUS3602</name>
</gene>
<keyword evidence="4" id="KW-0406">Ion transport</keyword>
<reference evidence="5 6" key="2">
    <citation type="submission" date="2018-11" db="EMBL/GenBank/DDBJ databases">
        <authorList>
            <consortium name="Pathogen Informatics"/>
        </authorList>
    </citation>
    <scope>NUCLEOTIDE SEQUENCE [LARGE SCALE GENOMIC DNA]</scope>
</reference>
<dbReference type="GO" id="GO:0046961">
    <property type="term" value="F:proton-transporting ATPase activity, rotational mechanism"/>
    <property type="evidence" value="ECO:0007669"/>
    <property type="project" value="InterPro"/>
</dbReference>
<evidence type="ECO:0000256" key="3">
    <source>
        <dbReference type="ARBA" id="ARBA00022781"/>
    </source>
</evidence>
<dbReference type="WBParaSite" id="HDID_0000360401-mRNA-1">
    <property type="protein sequence ID" value="HDID_0000360401-mRNA-1"/>
    <property type="gene ID" value="HDID_0000360401"/>
</dbReference>
<proteinExistence type="inferred from homology"/>
<dbReference type="AlphaFoldDB" id="A0A0R3SFI5"/>
<evidence type="ECO:0000313" key="5">
    <source>
        <dbReference type="EMBL" id="VDL35706.1"/>
    </source>
</evidence>
<reference evidence="7" key="1">
    <citation type="submission" date="2017-02" db="UniProtKB">
        <authorList>
            <consortium name="WormBaseParasite"/>
        </authorList>
    </citation>
    <scope>IDENTIFICATION</scope>
</reference>
<keyword evidence="3" id="KW-0375">Hydrogen ion transport</keyword>
<evidence type="ECO:0000256" key="4">
    <source>
        <dbReference type="ARBA" id="ARBA00023065"/>
    </source>
</evidence>
<sequence>MSTVNSLDGPGQLQIAKAAALSKVEDARIRRLNKIRQAKIEATVITERFNEERMNHYNEVEKEFALEESRSMEKFDMLAEKAVEKLQQMYEENKEKALADLIVQVINVRPTVHRNAMNVL</sequence>
<evidence type="ECO:0000313" key="6">
    <source>
        <dbReference type="Proteomes" id="UP000274504"/>
    </source>
</evidence>
<dbReference type="STRING" id="6216.A0A0R3SFI5"/>
<keyword evidence="2" id="KW-0813">Transport</keyword>
<dbReference type="Proteomes" id="UP000274504">
    <property type="component" value="Unassembled WGS sequence"/>
</dbReference>
<dbReference type="OrthoDB" id="250802at2759"/>
<accession>A0A0R3SFI5</accession>
<dbReference type="InterPro" id="IPR005124">
    <property type="entry name" value="V-ATPase_G"/>
</dbReference>
<name>A0A0R3SFI5_HYMDI</name>
<evidence type="ECO:0000256" key="1">
    <source>
        <dbReference type="ARBA" id="ARBA00010066"/>
    </source>
</evidence>
<evidence type="ECO:0000256" key="2">
    <source>
        <dbReference type="ARBA" id="ARBA00022448"/>
    </source>
</evidence>